<feature type="transmembrane region" description="Helical" evidence="6">
    <location>
        <begin position="425"/>
        <end position="445"/>
    </location>
</feature>
<evidence type="ECO:0000256" key="2">
    <source>
        <dbReference type="ARBA" id="ARBA00022475"/>
    </source>
</evidence>
<dbReference type="KEGG" id="rca:Rcas_0129"/>
<gene>
    <name evidence="7" type="ordered locus">Rcas_0129</name>
</gene>
<feature type="transmembrane region" description="Helical" evidence="6">
    <location>
        <begin position="399"/>
        <end position="419"/>
    </location>
</feature>
<feature type="transmembrane region" description="Helical" evidence="6">
    <location>
        <begin position="59"/>
        <end position="80"/>
    </location>
</feature>
<dbReference type="AlphaFoldDB" id="A7NFN9"/>
<dbReference type="InterPro" id="IPR050367">
    <property type="entry name" value="APC_superfamily"/>
</dbReference>
<dbReference type="HOGENOM" id="CLU_034270_0_0_0"/>
<dbReference type="Pfam" id="PF13520">
    <property type="entry name" value="AA_permease_2"/>
    <property type="match status" value="1"/>
</dbReference>
<reference evidence="7 8" key="1">
    <citation type="submission" date="2007-08" db="EMBL/GenBank/DDBJ databases">
        <title>Complete sequence of Roseiflexus castenholzii DSM 13941.</title>
        <authorList>
            <consortium name="US DOE Joint Genome Institute"/>
            <person name="Copeland A."/>
            <person name="Lucas S."/>
            <person name="Lapidus A."/>
            <person name="Barry K."/>
            <person name="Glavina del Rio T."/>
            <person name="Dalin E."/>
            <person name="Tice H."/>
            <person name="Pitluck S."/>
            <person name="Thompson L.S."/>
            <person name="Brettin T."/>
            <person name="Bruce D."/>
            <person name="Detter J.C."/>
            <person name="Han C."/>
            <person name="Tapia R."/>
            <person name="Schmutz J."/>
            <person name="Larimer F."/>
            <person name="Land M."/>
            <person name="Hauser L."/>
            <person name="Kyrpides N."/>
            <person name="Mikhailova N."/>
            <person name="Bryant D.A."/>
            <person name="Hanada S."/>
            <person name="Tsukatani Y."/>
            <person name="Richardson P."/>
        </authorList>
    </citation>
    <scope>NUCLEOTIDE SEQUENCE [LARGE SCALE GENOMIC DNA]</scope>
    <source>
        <strain evidence="8">DSM 13941 / HLO8</strain>
    </source>
</reference>
<dbReference type="InterPro" id="IPR002293">
    <property type="entry name" value="AA/rel_permease1"/>
</dbReference>
<organism evidence="7 8">
    <name type="scientific">Roseiflexus castenholzii (strain DSM 13941 / HLO8)</name>
    <dbReference type="NCBI Taxonomy" id="383372"/>
    <lineage>
        <taxon>Bacteria</taxon>
        <taxon>Bacillati</taxon>
        <taxon>Chloroflexota</taxon>
        <taxon>Chloroflexia</taxon>
        <taxon>Chloroflexales</taxon>
        <taxon>Roseiflexineae</taxon>
        <taxon>Roseiflexaceae</taxon>
        <taxon>Roseiflexus</taxon>
    </lineage>
</organism>
<evidence type="ECO:0000256" key="5">
    <source>
        <dbReference type="ARBA" id="ARBA00023136"/>
    </source>
</evidence>
<dbReference type="PIRSF" id="PIRSF006060">
    <property type="entry name" value="AA_transporter"/>
    <property type="match status" value="1"/>
</dbReference>
<feature type="transmembrane region" description="Helical" evidence="6">
    <location>
        <begin position="503"/>
        <end position="525"/>
    </location>
</feature>
<dbReference type="PANTHER" id="PTHR42770">
    <property type="entry name" value="AMINO ACID TRANSPORTER-RELATED"/>
    <property type="match status" value="1"/>
</dbReference>
<dbReference type="STRING" id="383372.Rcas_0129"/>
<protein>
    <submittedName>
        <fullName evidence="7">Amino acid permease-associated region</fullName>
    </submittedName>
</protein>
<feature type="transmembrane region" description="Helical" evidence="6">
    <location>
        <begin position="344"/>
        <end position="361"/>
    </location>
</feature>
<dbReference type="GO" id="GO:0005886">
    <property type="term" value="C:plasma membrane"/>
    <property type="evidence" value="ECO:0007669"/>
    <property type="project" value="UniProtKB-SubCell"/>
</dbReference>
<evidence type="ECO:0000256" key="6">
    <source>
        <dbReference type="SAM" id="Phobius"/>
    </source>
</evidence>
<evidence type="ECO:0000256" key="1">
    <source>
        <dbReference type="ARBA" id="ARBA00004651"/>
    </source>
</evidence>
<feature type="transmembrane region" description="Helical" evidence="6">
    <location>
        <begin position="31"/>
        <end position="53"/>
    </location>
</feature>
<keyword evidence="3 6" id="KW-0812">Transmembrane</keyword>
<name>A7NFN9_ROSCS</name>
<dbReference type="GO" id="GO:0022857">
    <property type="term" value="F:transmembrane transporter activity"/>
    <property type="evidence" value="ECO:0007669"/>
    <property type="project" value="InterPro"/>
</dbReference>
<dbReference type="eggNOG" id="COG0531">
    <property type="taxonomic scope" value="Bacteria"/>
</dbReference>
<feature type="transmembrane region" description="Helical" evidence="6">
    <location>
        <begin position="252"/>
        <end position="269"/>
    </location>
</feature>
<keyword evidence="4 6" id="KW-1133">Transmembrane helix</keyword>
<dbReference type="Gene3D" id="1.20.1740.10">
    <property type="entry name" value="Amino acid/polyamine transporter I"/>
    <property type="match status" value="1"/>
</dbReference>
<proteinExistence type="predicted"/>
<evidence type="ECO:0000256" key="3">
    <source>
        <dbReference type="ARBA" id="ARBA00022692"/>
    </source>
</evidence>
<feature type="transmembrane region" description="Helical" evidence="6">
    <location>
        <begin position="158"/>
        <end position="176"/>
    </location>
</feature>
<accession>A7NFN9</accession>
<comment type="subcellular location">
    <subcellularLocation>
        <location evidence="1">Cell membrane</location>
        <topology evidence="1">Multi-pass membrane protein</topology>
    </subcellularLocation>
</comment>
<evidence type="ECO:0000313" key="7">
    <source>
        <dbReference type="EMBL" id="ABU56265.1"/>
    </source>
</evidence>
<dbReference type="PANTHER" id="PTHR42770:SF7">
    <property type="entry name" value="MEMBRANE PROTEIN"/>
    <property type="match status" value="1"/>
</dbReference>
<evidence type="ECO:0000256" key="4">
    <source>
        <dbReference type="ARBA" id="ARBA00022989"/>
    </source>
</evidence>
<feature type="transmembrane region" description="Helical" evidence="6">
    <location>
        <begin position="281"/>
        <end position="300"/>
    </location>
</feature>
<sequence length="546" mass="58748">MAGRSQSIAAPRAFARKATGLVRQAGMIDVLVYNVNFISIGLMVALMLLIIPSYAGGNIYLSLLFCALLALPTACVYAFLSAAMPRSGGDYVYVSRVLGPALGMMGSWNMTIWWILYGGVPSAFLATYGVAPFCRVLAAMTGNATLIGVADWTVTPTGQFVVGALLILILTTLFTIGLKSFFRVQNILFLLATLSAFVALIVGLTANAAAFPDVFNRYVGALNGQPDTYQQIVNASGYAAAPFDWMNTLLPMTWIYLTMGFSFSSAYIGGEVKQAARLQTWAIPGTVIYAAVWGFLLVWATTRAVGADFLGAVSTLGDLGAESVGLSAMPRFHELIAYASQNPLVAFLICFGFIFWSYAWLPGQILNASRNLLAYAVDGLMPARLATVSERFHTPVVSLWIMGILSIVSLAIYVFTPYFATLSGIFGFILTFMLVSLAAVLLPYRRPEVFEGSPVKWRVAGVPVISIVGVLSLAACTVMEWAYLNDPFSGISLDPSTLSEGVLGFGMFLINIGIFLSGLIVYVVAQAIRRRAGIDVSLNYKDIPVE</sequence>
<keyword evidence="2" id="KW-1003">Cell membrane</keyword>
<keyword evidence="5 6" id="KW-0472">Membrane</keyword>
<dbReference type="EMBL" id="CP000804">
    <property type="protein sequence ID" value="ABU56265.1"/>
    <property type="molecule type" value="Genomic_DNA"/>
</dbReference>
<evidence type="ECO:0000313" key="8">
    <source>
        <dbReference type="Proteomes" id="UP000000263"/>
    </source>
</evidence>
<dbReference type="RefSeq" id="WP_011997670.1">
    <property type="nucleotide sequence ID" value="NC_009767.1"/>
</dbReference>
<dbReference type="Proteomes" id="UP000000263">
    <property type="component" value="Chromosome"/>
</dbReference>
<feature type="transmembrane region" description="Helical" evidence="6">
    <location>
        <begin position="457"/>
        <end position="483"/>
    </location>
</feature>
<feature type="transmembrane region" description="Helical" evidence="6">
    <location>
        <begin position="188"/>
        <end position="210"/>
    </location>
</feature>
<keyword evidence="8" id="KW-1185">Reference proteome</keyword>